<dbReference type="Proteomes" id="UP001347796">
    <property type="component" value="Unassembled WGS sequence"/>
</dbReference>
<dbReference type="EMBL" id="JAZGQO010000007">
    <property type="protein sequence ID" value="KAK6181471.1"/>
    <property type="molecule type" value="Genomic_DNA"/>
</dbReference>
<proteinExistence type="predicted"/>
<evidence type="ECO:0000313" key="2">
    <source>
        <dbReference type="Proteomes" id="UP001347796"/>
    </source>
</evidence>
<organism evidence="1 2">
    <name type="scientific">Patella caerulea</name>
    <name type="common">Rayed Mediterranean limpet</name>
    <dbReference type="NCBI Taxonomy" id="87958"/>
    <lineage>
        <taxon>Eukaryota</taxon>
        <taxon>Metazoa</taxon>
        <taxon>Spiralia</taxon>
        <taxon>Lophotrochozoa</taxon>
        <taxon>Mollusca</taxon>
        <taxon>Gastropoda</taxon>
        <taxon>Patellogastropoda</taxon>
        <taxon>Patelloidea</taxon>
        <taxon>Patellidae</taxon>
        <taxon>Patella</taxon>
    </lineage>
</organism>
<comment type="caution">
    <text evidence="1">The sequence shown here is derived from an EMBL/GenBank/DDBJ whole genome shotgun (WGS) entry which is preliminary data.</text>
</comment>
<protein>
    <submittedName>
        <fullName evidence="1">Uncharacterized protein</fullName>
    </submittedName>
</protein>
<sequence length="155" mass="17252">MATYQINNSFGTGSMNSTIPPTMDRMFPVSTLNRIAIVACERIMLMMNNTGMLLQPKIQNMQQVLAYLSGQHIDVGCCGDRGDFFRRKLAEELYLTYSVHGVTHNNIFEVVSGAILLEADTRLILSESTLRRDVAPPVKIDPQVLDILARIAGIH</sequence>
<gene>
    <name evidence="1" type="ORF">SNE40_009314</name>
</gene>
<name>A0AAN8JPE5_PATCE</name>
<reference evidence="1 2" key="1">
    <citation type="submission" date="2024-01" db="EMBL/GenBank/DDBJ databases">
        <title>The genome of the rayed Mediterranean limpet Patella caerulea (Linnaeus, 1758).</title>
        <authorList>
            <person name="Anh-Thu Weber A."/>
            <person name="Halstead-Nussloch G."/>
        </authorList>
    </citation>
    <scope>NUCLEOTIDE SEQUENCE [LARGE SCALE GENOMIC DNA]</scope>
    <source>
        <strain evidence="1">AATW-2023a</strain>
        <tissue evidence="1">Whole specimen</tissue>
    </source>
</reference>
<dbReference type="AlphaFoldDB" id="A0AAN8JPE5"/>
<evidence type="ECO:0000313" key="1">
    <source>
        <dbReference type="EMBL" id="KAK6181471.1"/>
    </source>
</evidence>
<keyword evidence="2" id="KW-1185">Reference proteome</keyword>
<accession>A0AAN8JPE5</accession>